<organism evidence="3 4">
    <name type="scientific">Streptomyces buecherae</name>
    <dbReference type="NCBI Taxonomy" id="2763006"/>
    <lineage>
        <taxon>Bacteria</taxon>
        <taxon>Bacillati</taxon>
        <taxon>Actinomycetota</taxon>
        <taxon>Actinomycetes</taxon>
        <taxon>Kitasatosporales</taxon>
        <taxon>Streptomycetaceae</taxon>
        <taxon>Streptomyces</taxon>
    </lineage>
</organism>
<evidence type="ECO:0000313" key="3">
    <source>
        <dbReference type="EMBL" id="QKW49525.1"/>
    </source>
</evidence>
<dbReference type="InterPro" id="IPR011600">
    <property type="entry name" value="Pept_C14_caspase"/>
</dbReference>
<dbReference type="InterPro" id="IPR029030">
    <property type="entry name" value="Caspase-like_dom_sf"/>
</dbReference>
<dbReference type="EMBL" id="CP054929">
    <property type="protein sequence ID" value="QKW49525.1"/>
    <property type="molecule type" value="Genomic_DNA"/>
</dbReference>
<dbReference type="Pfam" id="PF00656">
    <property type="entry name" value="Peptidase_C14"/>
    <property type="match status" value="1"/>
</dbReference>
<dbReference type="GO" id="GO:0006508">
    <property type="term" value="P:proteolysis"/>
    <property type="evidence" value="ECO:0007669"/>
    <property type="project" value="InterPro"/>
</dbReference>
<dbReference type="Proteomes" id="UP000509303">
    <property type="component" value="Chromosome"/>
</dbReference>
<feature type="compositionally biased region" description="Basic and acidic residues" evidence="1">
    <location>
        <begin position="355"/>
        <end position="364"/>
    </location>
</feature>
<proteinExistence type="predicted"/>
<evidence type="ECO:0000313" key="4">
    <source>
        <dbReference type="Proteomes" id="UP000509303"/>
    </source>
</evidence>
<dbReference type="GO" id="GO:0004197">
    <property type="term" value="F:cysteine-type endopeptidase activity"/>
    <property type="evidence" value="ECO:0007669"/>
    <property type="project" value="InterPro"/>
</dbReference>
<feature type="region of interest" description="Disordered" evidence="1">
    <location>
        <begin position="217"/>
        <end position="254"/>
    </location>
</feature>
<dbReference type="AlphaFoldDB" id="A0A7H8N4V9"/>
<gene>
    <name evidence="3" type="ORF">HUT08_08110</name>
</gene>
<keyword evidence="4" id="KW-1185">Reference proteome</keyword>
<reference evidence="3 4" key="1">
    <citation type="submission" date="2020-06" db="EMBL/GenBank/DDBJ databases">
        <title>Genome mining for natural products.</title>
        <authorList>
            <person name="Zhang B."/>
            <person name="Shi J."/>
            <person name="Ge H."/>
        </authorList>
    </citation>
    <scope>NUCLEOTIDE SEQUENCE [LARGE SCALE GENOMIC DNA]</scope>
    <source>
        <strain evidence="3 4">NA00687</strain>
    </source>
</reference>
<name>A0A7H8N4V9_9ACTN</name>
<feature type="compositionally biased region" description="Polar residues" evidence="1">
    <location>
        <begin position="239"/>
        <end position="251"/>
    </location>
</feature>
<dbReference type="SUPFAM" id="SSF52129">
    <property type="entry name" value="Caspase-like"/>
    <property type="match status" value="1"/>
</dbReference>
<accession>A0A7H8N4V9</accession>
<feature type="domain" description="Peptidase C14 caspase" evidence="2">
    <location>
        <begin position="11"/>
        <end position="223"/>
    </location>
</feature>
<protein>
    <submittedName>
        <fullName evidence="3">Caspase family protein</fullName>
    </submittedName>
</protein>
<dbReference type="Gene3D" id="3.40.50.1460">
    <property type="match status" value="1"/>
</dbReference>
<feature type="region of interest" description="Disordered" evidence="1">
    <location>
        <begin position="348"/>
        <end position="372"/>
    </location>
</feature>
<sequence length="385" mass="41520">MSVFPDAGATKAVLVGTSTYTFLEDLPAVSNNLNSLAEVLTGPTSWNLSRDDCHVLSEPTNAIAVMDALRDAADAARDTLLVYYAGHGLVTPEGELYLGLPQSRQQRVETGLQYSWLRGALLEGRAERTVVILDCCYAGLALGTMGPSDLAAQADVEGTYLLAAASETRQALAPPGEPHTAFTGELLTILTTGIAGGPEQLDLDSVFLQLRKSLSAKGHPVPQGRERNSNGQLALGRNSAFSRTPVSTSRRAGSADLRAWPDPAAIRSVEGFINALGQVRVTSGLTHSAISHRSGGQISTGTVSTLLNRKDLPRTWRTTSVYLTACGLPDEQLNDWQLRWEQLRSTLATTTAPDSEEKQARSQDTRTPTTWGRALRQLTRRRLRD</sequence>
<dbReference type="NCBIfam" id="NF047832">
    <property type="entry name" value="caspase_w_EACC1"/>
    <property type="match status" value="1"/>
</dbReference>
<evidence type="ECO:0000259" key="2">
    <source>
        <dbReference type="Pfam" id="PF00656"/>
    </source>
</evidence>
<evidence type="ECO:0000256" key="1">
    <source>
        <dbReference type="SAM" id="MobiDB-lite"/>
    </source>
</evidence>